<proteinExistence type="predicted"/>
<dbReference type="GO" id="GO:0015031">
    <property type="term" value="P:protein transport"/>
    <property type="evidence" value="ECO:0007669"/>
    <property type="project" value="InterPro"/>
</dbReference>
<evidence type="ECO:0000313" key="3">
    <source>
        <dbReference type="Proteomes" id="UP000257127"/>
    </source>
</evidence>
<dbReference type="InterPro" id="IPR027304">
    <property type="entry name" value="Trigger_fact/SurA_dom_sf"/>
</dbReference>
<dbReference type="GO" id="GO:0003755">
    <property type="term" value="F:peptidyl-prolyl cis-trans isomerase activity"/>
    <property type="evidence" value="ECO:0007669"/>
    <property type="project" value="UniProtKB-EC"/>
</dbReference>
<protein>
    <submittedName>
        <fullName evidence="2">Trigger factor</fullName>
        <ecNumber evidence="2">5.2.1.8</ecNumber>
    </submittedName>
</protein>
<feature type="domain" description="Trigger factor ribosome-binding bacterial" evidence="1">
    <location>
        <begin position="1"/>
        <end position="149"/>
    </location>
</feature>
<dbReference type="PANTHER" id="PTHR30560">
    <property type="entry name" value="TRIGGER FACTOR CHAPERONE AND PEPTIDYL-PROLYL CIS/TRANS ISOMERASE"/>
    <property type="match status" value="1"/>
</dbReference>
<dbReference type="RefSeq" id="WP_116880479.1">
    <property type="nucleotide sequence ID" value="NZ_QURB01000003.1"/>
</dbReference>
<dbReference type="NCBIfam" id="TIGR00115">
    <property type="entry name" value="tig"/>
    <property type="match status" value="1"/>
</dbReference>
<dbReference type="Pfam" id="PF05697">
    <property type="entry name" value="Trigger_N"/>
    <property type="match status" value="1"/>
</dbReference>
<dbReference type="AlphaFoldDB" id="A0A3E1EYK9"/>
<keyword evidence="2" id="KW-0413">Isomerase</keyword>
<dbReference type="SUPFAM" id="SSF109998">
    <property type="entry name" value="Triger factor/SurA peptide-binding domain-like"/>
    <property type="match status" value="1"/>
</dbReference>
<dbReference type="Gene3D" id="1.10.3120.10">
    <property type="entry name" value="Trigger factor, C-terminal domain"/>
    <property type="match status" value="1"/>
</dbReference>
<dbReference type="OrthoDB" id="9767721at2"/>
<reference evidence="2 3" key="1">
    <citation type="submission" date="2018-08" db="EMBL/GenBank/DDBJ databases">
        <title>The draft genome squence of Brumimicrobium sp. N62.</title>
        <authorList>
            <person name="Du Z.-J."/>
            <person name="Luo H.-R."/>
        </authorList>
    </citation>
    <scope>NUCLEOTIDE SEQUENCE [LARGE SCALE GENOMIC DNA]</scope>
    <source>
        <strain evidence="2 3">N62</strain>
    </source>
</reference>
<dbReference type="Proteomes" id="UP000257127">
    <property type="component" value="Unassembled WGS sequence"/>
</dbReference>
<dbReference type="SUPFAM" id="SSF102735">
    <property type="entry name" value="Trigger factor ribosome-binding domain"/>
    <property type="match status" value="1"/>
</dbReference>
<dbReference type="GO" id="GO:0043022">
    <property type="term" value="F:ribosome binding"/>
    <property type="evidence" value="ECO:0007669"/>
    <property type="project" value="TreeGrafter"/>
</dbReference>
<comment type="caution">
    <text evidence="2">The sequence shown here is derived from an EMBL/GenBank/DDBJ whole genome shotgun (WGS) entry which is preliminary data.</text>
</comment>
<dbReference type="InterPro" id="IPR005215">
    <property type="entry name" value="Trig_fac"/>
</dbReference>
<dbReference type="EMBL" id="QURB01000003">
    <property type="protein sequence ID" value="RFC54645.1"/>
    <property type="molecule type" value="Genomic_DNA"/>
</dbReference>
<dbReference type="InterPro" id="IPR008881">
    <property type="entry name" value="Trigger_fac_ribosome-bd_bac"/>
</dbReference>
<dbReference type="GO" id="GO:0051083">
    <property type="term" value="P:'de novo' cotranslational protein folding"/>
    <property type="evidence" value="ECO:0007669"/>
    <property type="project" value="TreeGrafter"/>
</dbReference>
<dbReference type="GO" id="GO:0043335">
    <property type="term" value="P:protein unfolding"/>
    <property type="evidence" value="ECO:0007669"/>
    <property type="project" value="TreeGrafter"/>
</dbReference>
<sequence length="453" mass="51869">MNITKENVDDLNALLKVKVEKSDYQENVDKALTNYRKNANIPGFRKGKVPMGIIKKQYGKNVLGDELNRIVSEGLFKYVDEQEFEILGNPLPKNDIEVKGDFDNPDTFEFTYEIGISPEVDVKLSGRNKYEYTKVKVDKTLVDKQIEDLTRRYGKLTSGEKVGERDMVLGQLVELNEDGEILEGGVMNDSTISMEFVQDEELKKELIGKKAGDTVVVNPMNISRGGNDTASMLGIEESQLDSISDKFNLTINEVKVMEPAELNQELFDKLFGEGEVTSEEQMREKVEADMAQMFEKDSEKILTRRISNDLIKKTDIQLPEAFLKRWILASQKEAITMEDVENDFENYARSLRWQLIQNSIFKNNDMKVEKEEAVNYTKSLLVNQYAQYGMPAPEDAELTQSAEQVLSNQKEAQQIYDMLAEEKMTKYFKETVKLDVKEVDYDEYVKIAQDSNA</sequence>
<accession>A0A3E1EYK9</accession>
<dbReference type="InterPro" id="IPR036611">
    <property type="entry name" value="Trigger_fac_ribosome-bd_sf"/>
</dbReference>
<evidence type="ECO:0000313" key="2">
    <source>
        <dbReference type="EMBL" id="RFC54645.1"/>
    </source>
</evidence>
<organism evidence="2 3">
    <name type="scientific">Brumimicrobium aurantiacum</name>
    <dbReference type="NCBI Taxonomy" id="1737063"/>
    <lineage>
        <taxon>Bacteria</taxon>
        <taxon>Pseudomonadati</taxon>
        <taxon>Bacteroidota</taxon>
        <taxon>Flavobacteriia</taxon>
        <taxon>Flavobacteriales</taxon>
        <taxon>Crocinitomicaceae</taxon>
        <taxon>Brumimicrobium</taxon>
    </lineage>
</organism>
<dbReference type="GO" id="GO:0044183">
    <property type="term" value="F:protein folding chaperone"/>
    <property type="evidence" value="ECO:0007669"/>
    <property type="project" value="TreeGrafter"/>
</dbReference>
<evidence type="ECO:0000259" key="1">
    <source>
        <dbReference type="Pfam" id="PF05697"/>
    </source>
</evidence>
<dbReference type="PIRSF" id="PIRSF003095">
    <property type="entry name" value="Trigger_factor"/>
    <property type="match status" value="1"/>
</dbReference>
<gene>
    <name evidence="2" type="primary">tig</name>
    <name evidence="2" type="ORF">DXU93_06560</name>
</gene>
<dbReference type="Gene3D" id="3.30.70.1050">
    <property type="entry name" value="Trigger factor ribosome-binding domain"/>
    <property type="match status" value="1"/>
</dbReference>
<dbReference type="EC" id="5.2.1.8" evidence="2"/>
<name>A0A3E1EYK9_9FLAO</name>
<dbReference type="InterPro" id="IPR037041">
    <property type="entry name" value="Trigger_fac_C_sf"/>
</dbReference>
<dbReference type="PANTHER" id="PTHR30560:SF3">
    <property type="entry name" value="TRIGGER FACTOR-LIKE PROTEIN TIG, CHLOROPLASTIC"/>
    <property type="match status" value="1"/>
</dbReference>
<keyword evidence="3" id="KW-1185">Reference proteome</keyword>